<name>A0A183FH25_HELPZ</name>
<dbReference type="PANTHER" id="PTHR46219:SF5">
    <property type="entry name" value="SHKT DOMAIN-CONTAINING PROTEIN"/>
    <property type="match status" value="1"/>
</dbReference>
<proteinExistence type="predicted"/>
<dbReference type="Gene3D" id="1.10.10.1940">
    <property type="match status" value="2"/>
</dbReference>
<dbReference type="PROSITE" id="PS51670">
    <property type="entry name" value="SHKT"/>
    <property type="match status" value="1"/>
</dbReference>
<evidence type="ECO:0000256" key="1">
    <source>
        <dbReference type="PROSITE-ProRule" id="PRU01005"/>
    </source>
</evidence>
<keyword evidence="4" id="KW-1185">Reference proteome</keyword>
<feature type="domain" description="ShKT" evidence="2">
    <location>
        <begin position="122"/>
        <end position="162"/>
    </location>
</feature>
<dbReference type="AlphaFoldDB" id="A0A183FH25"/>
<reference evidence="3 4" key="1">
    <citation type="submission" date="2018-11" db="EMBL/GenBank/DDBJ databases">
        <authorList>
            <consortium name="Pathogen Informatics"/>
        </authorList>
    </citation>
    <scope>NUCLEOTIDE SEQUENCE [LARGE SCALE GENOMIC DNA]</scope>
</reference>
<dbReference type="Pfam" id="PF01549">
    <property type="entry name" value="ShK"/>
    <property type="match status" value="2"/>
</dbReference>
<evidence type="ECO:0000313" key="4">
    <source>
        <dbReference type="Proteomes" id="UP000050761"/>
    </source>
</evidence>
<evidence type="ECO:0000313" key="3">
    <source>
        <dbReference type="EMBL" id="VDO66668.1"/>
    </source>
</evidence>
<evidence type="ECO:0000259" key="2">
    <source>
        <dbReference type="PROSITE" id="PS51670"/>
    </source>
</evidence>
<dbReference type="EMBL" id="UZAH01025582">
    <property type="protein sequence ID" value="VDO66668.1"/>
    <property type="molecule type" value="Genomic_DNA"/>
</dbReference>
<dbReference type="SMART" id="SM00254">
    <property type="entry name" value="ShKT"/>
    <property type="match status" value="2"/>
</dbReference>
<dbReference type="PANTHER" id="PTHR46219">
    <property type="entry name" value="PROTEIN CBG11138"/>
    <property type="match status" value="1"/>
</dbReference>
<dbReference type="InterPro" id="IPR003582">
    <property type="entry name" value="ShKT_dom"/>
</dbReference>
<reference evidence="5" key="2">
    <citation type="submission" date="2019-09" db="UniProtKB">
        <authorList>
            <consortium name="WormBaseParasite"/>
        </authorList>
    </citation>
    <scope>IDENTIFICATION</scope>
</reference>
<organism evidence="4 5">
    <name type="scientific">Heligmosomoides polygyrus</name>
    <name type="common">Parasitic roundworm</name>
    <dbReference type="NCBI Taxonomy" id="6339"/>
    <lineage>
        <taxon>Eukaryota</taxon>
        <taxon>Metazoa</taxon>
        <taxon>Ecdysozoa</taxon>
        <taxon>Nematoda</taxon>
        <taxon>Chromadorea</taxon>
        <taxon>Rhabditida</taxon>
        <taxon>Rhabditina</taxon>
        <taxon>Rhabditomorpha</taxon>
        <taxon>Strongyloidea</taxon>
        <taxon>Heligmosomidae</taxon>
        <taxon>Heligmosomoides</taxon>
    </lineage>
</organism>
<sequence>MNKSALYPSQTSLVPIHRPRRDGRLGWPGREIRTKNLVSGARDSRASYDCATRAPLEIKTSISWTFISSEKCRIPDFDGSLSFRHSGNFSYIKLMLRQCPKTCGFCETRGTDAEETGEDTSCKDLPNPRTGRIDCPNRRALCRHSLYQSLMRRQCARTCGFCMARLVRVKTRSLKNASECENRQPTCYSEPQQHIYYISEITDYVVKSPTTRPCKAIKSLLDFSKSGLTRRQSER</sequence>
<dbReference type="OrthoDB" id="5814005at2759"/>
<comment type="caution">
    <text evidence="1">Lacks conserved residue(s) required for the propagation of feature annotation.</text>
</comment>
<accession>A0A3P8AQC0</accession>
<evidence type="ECO:0000313" key="5">
    <source>
        <dbReference type="WBParaSite" id="HPBE_0000602401-mRNA-1"/>
    </source>
</evidence>
<dbReference type="WBParaSite" id="HPBE_0000602401-mRNA-1">
    <property type="protein sequence ID" value="HPBE_0000602401-mRNA-1"/>
    <property type="gene ID" value="HPBE_0000602401"/>
</dbReference>
<dbReference type="Proteomes" id="UP000050761">
    <property type="component" value="Unassembled WGS sequence"/>
</dbReference>
<accession>A0A183FH25</accession>
<gene>
    <name evidence="3" type="ORF">HPBE_LOCUS6025</name>
</gene>
<protein>
    <submittedName>
        <fullName evidence="5">ShKT domain-containing protein</fullName>
    </submittedName>
</protein>